<sequence length="339" mass="37488">MSTLTPLTPGGSPASPAAFQEELVWRVALYYKESHEPMSDGAFSALLEAVQEDLGPYLTHPSDIAFAKLAPVLDSYRQPHPEDEFLSNEDYMATIAKRRDQVLAAAGHALEIDPRCTDALVVSALLQEDETFEVVEALIDLESQQLEGQELHIPASGSAWDNVFARPALRHKAAIAFMATEAAFYKRALTTAGQLLDLLPNDELGMRHTQALAFARLEDETGFDELDARFHRRGSAWTNLARTVMLFKLDRMPAARRALQGFLSLNEGAAYALLHPVYVEPYLPLRPTFAPGSFEEVTLAVREADPLVVDVPEFITWVANQPQVAEQAASFAQSRGYDF</sequence>
<accession>A0A4S2F139</accession>
<dbReference type="Proteomes" id="UP000310263">
    <property type="component" value="Unassembled WGS sequence"/>
</dbReference>
<dbReference type="AlphaFoldDB" id="A0A4S2F139"/>
<protein>
    <recommendedName>
        <fullName evidence="3">Tetratricopeptide repeat protein</fullName>
    </recommendedName>
</protein>
<evidence type="ECO:0000313" key="1">
    <source>
        <dbReference type="EMBL" id="TGY62606.1"/>
    </source>
</evidence>
<dbReference type="EMBL" id="SRYE01000002">
    <property type="protein sequence ID" value="TGY62606.1"/>
    <property type="molecule type" value="Genomic_DNA"/>
</dbReference>
<name>A0A4S2F139_9ACTN</name>
<dbReference type="OrthoDB" id="3186459at2"/>
<comment type="caution">
    <text evidence="1">The sequence shown here is derived from an EMBL/GenBank/DDBJ whole genome shotgun (WGS) entry which is preliminary data.</text>
</comment>
<keyword evidence="2" id="KW-1185">Reference proteome</keyword>
<gene>
    <name evidence="1" type="ORF">E5334_04135</name>
</gene>
<reference evidence="1 2" key="1">
    <citation type="submission" date="2019-04" db="EMBL/GenBank/DDBJ databases">
        <title>Microbes associate with the intestines of laboratory mice.</title>
        <authorList>
            <person name="Navarre W."/>
            <person name="Wong E."/>
            <person name="Huang K."/>
            <person name="Tropini C."/>
            <person name="Ng K."/>
            <person name="Yu B."/>
        </authorList>
    </citation>
    <scope>NUCLEOTIDE SEQUENCE [LARGE SCALE GENOMIC DNA]</scope>
    <source>
        <strain evidence="1 2">NM07_P-09</strain>
    </source>
</reference>
<dbReference type="RefSeq" id="WP_136012336.1">
    <property type="nucleotide sequence ID" value="NZ_SRYE01000002.1"/>
</dbReference>
<evidence type="ECO:0000313" key="2">
    <source>
        <dbReference type="Proteomes" id="UP000310263"/>
    </source>
</evidence>
<organism evidence="1 2">
    <name type="scientific">Muricaecibacterium torontonense</name>
    <dbReference type="NCBI Taxonomy" id="3032871"/>
    <lineage>
        <taxon>Bacteria</taxon>
        <taxon>Bacillati</taxon>
        <taxon>Actinomycetota</taxon>
        <taxon>Coriobacteriia</taxon>
        <taxon>Coriobacteriales</taxon>
        <taxon>Atopobiaceae</taxon>
        <taxon>Muricaecibacterium</taxon>
    </lineage>
</organism>
<proteinExistence type="predicted"/>
<evidence type="ECO:0008006" key="3">
    <source>
        <dbReference type="Google" id="ProtNLM"/>
    </source>
</evidence>